<dbReference type="Proteomes" id="UP000471031">
    <property type="component" value="Unassembled WGS sequence"/>
</dbReference>
<evidence type="ECO:0000256" key="3">
    <source>
        <dbReference type="ARBA" id="ARBA00022691"/>
    </source>
</evidence>
<dbReference type="GO" id="GO:0051539">
    <property type="term" value="F:4 iron, 4 sulfur cluster binding"/>
    <property type="evidence" value="ECO:0007669"/>
    <property type="project" value="UniProtKB-KW"/>
</dbReference>
<keyword evidence="3" id="KW-0949">S-adenosyl-L-methionine</keyword>
<keyword evidence="4" id="KW-0479">Metal-binding</keyword>
<sequence>MKYTLLITQECNLDCPYCYIQKRPTIMTIEVAEKIIDFIYGNTPTGEKIDIGFFGGEPLLAFERIQEVTALIESHRSYRDYPIELSIVSNGTIFSDAIAAFLNDHDISFCISCDGPGKLQNLARSFHSGDATSAIVEATIEQAREKLPILLVNAVYGPQTFRALPHTVEYFRSLGLKRIFLNPDFSAPWTQVDANDIASVYEQIAAIYIDSYRKGSPLYISLIDGKIATILRGGYQREERCQMGIKEFAFTPEGNIFPCERLVGDGAADNGHCIGHIDRGLLLNKMTCHVHPAEAINRTCNTCGLRDYCMNWCGCSNYQSSGYYNKVGPFTCASEKAAITVAINAYQLLEQELGATFFEHLAGIPSMNAR</sequence>
<dbReference type="PANTHER" id="PTHR43273">
    <property type="entry name" value="ANAEROBIC SULFATASE-MATURATING ENZYME HOMOLOG ASLB-RELATED"/>
    <property type="match status" value="1"/>
</dbReference>
<evidence type="ECO:0000256" key="6">
    <source>
        <dbReference type="ARBA" id="ARBA00023014"/>
    </source>
</evidence>
<dbReference type="SFLD" id="SFLDG01384">
    <property type="entry name" value="thioether_bond_formation_requi"/>
    <property type="match status" value="1"/>
</dbReference>
<evidence type="ECO:0000313" key="8">
    <source>
        <dbReference type="EMBL" id="MZP44100.1"/>
    </source>
</evidence>
<dbReference type="Gene3D" id="3.20.20.70">
    <property type="entry name" value="Aldolase class I"/>
    <property type="match status" value="1"/>
</dbReference>
<dbReference type="NCBIfam" id="TIGR04085">
    <property type="entry name" value="rSAM_more_4Fe4S"/>
    <property type="match status" value="1"/>
</dbReference>
<dbReference type="EMBL" id="WXEX01000012">
    <property type="protein sequence ID" value="MZP44100.1"/>
    <property type="molecule type" value="Genomic_DNA"/>
</dbReference>
<reference evidence="8 9" key="1">
    <citation type="submission" date="2020-01" db="EMBL/GenBank/DDBJ databases">
        <title>Whole genome sequence of Heliobacterium gestii DSM 11169.</title>
        <authorList>
            <person name="Kyndt J.A."/>
            <person name="Meyer T.E."/>
        </authorList>
    </citation>
    <scope>NUCLEOTIDE SEQUENCE [LARGE SCALE GENOMIC DNA]</scope>
    <source>
        <strain evidence="8 9">DSM 11169</strain>
    </source>
</reference>
<evidence type="ECO:0000256" key="5">
    <source>
        <dbReference type="ARBA" id="ARBA00023004"/>
    </source>
</evidence>
<dbReference type="PROSITE" id="PS01305">
    <property type="entry name" value="MOAA_NIFB_PQQE"/>
    <property type="match status" value="1"/>
</dbReference>
<evidence type="ECO:0000256" key="4">
    <source>
        <dbReference type="ARBA" id="ARBA00022723"/>
    </source>
</evidence>
<protein>
    <submittedName>
        <fullName evidence="8">4Fe-4S cluster-binding domain-containing protein</fullName>
    </submittedName>
</protein>
<dbReference type="CDD" id="cd01335">
    <property type="entry name" value="Radical_SAM"/>
    <property type="match status" value="1"/>
</dbReference>
<dbReference type="SFLD" id="SFLDG01067">
    <property type="entry name" value="SPASM/twitch_domain_containing"/>
    <property type="match status" value="1"/>
</dbReference>
<dbReference type="InterPro" id="IPR023885">
    <property type="entry name" value="4Fe4S-binding_SPASM_dom"/>
</dbReference>
<keyword evidence="9" id="KW-1185">Reference proteome</keyword>
<accession>A0A845LGJ4</accession>
<comment type="cofactor">
    <cofactor evidence="1">
        <name>[4Fe-4S] cluster</name>
        <dbReference type="ChEBI" id="CHEBI:49883"/>
    </cofactor>
</comment>
<feature type="domain" description="Radical SAM core" evidence="7">
    <location>
        <begin position="6"/>
        <end position="170"/>
    </location>
</feature>
<dbReference type="RefSeq" id="WP_161262665.1">
    <property type="nucleotide sequence ID" value="NZ_JAFBDC010000011.1"/>
</dbReference>
<evidence type="ECO:0000313" key="9">
    <source>
        <dbReference type="Proteomes" id="UP000471031"/>
    </source>
</evidence>
<dbReference type="PANTHER" id="PTHR43273:SF8">
    <property type="entry name" value="RADICAL SAM DOMAIN PROTEIN"/>
    <property type="match status" value="1"/>
</dbReference>
<dbReference type="Pfam" id="PF04055">
    <property type="entry name" value="Radical_SAM"/>
    <property type="match status" value="1"/>
</dbReference>
<dbReference type="InterPro" id="IPR013785">
    <property type="entry name" value="Aldolase_TIM"/>
</dbReference>
<dbReference type="SUPFAM" id="SSF102114">
    <property type="entry name" value="Radical SAM enzymes"/>
    <property type="match status" value="1"/>
</dbReference>
<keyword evidence="6" id="KW-0411">Iron-sulfur</keyword>
<dbReference type="InterPro" id="IPR007197">
    <property type="entry name" value="rSAM"/>
</dbReference>
<dbReference type="GO" id="GO:0046872">
    <property type="term" value="F:metal ion binding"/>
    <property type="evidence" value="ECO:0007669"/>
    <property type="project" value="UniProtKB-KW"/>
</dbReference>
<name>A0A845LGJ4_HELGE</name>
<evidence type="ECO:0000259" key="7">
    <source>
        <dbReference type="Pfam" id="PF04055"/>
    </source>
</evidence>
<dbReference type="OrthoDB" id="9808591at2"/>
<keyword evidence="5" id="KW-0408">Iron</keyword>
<organism evidence="8 9">
    <name type="scientific">Heliomicrobium gestii</name>
    <name type="common">Heliobacterium gestii</name>
    <dbReference type="NCBI Taxonomy" id="2699"/>
    <lineage>
        <taxon>Bacteria</taxon>
        <taxon>Bacillati</taxon>
        <taxon>Bacillota</taxon>
        <taxon>Clostridia</taxon>
        <taxon>Eubacteriales</taxon>
        <taxon>Heliobacteriaceae</taxon>
        <taxon>Heliomicrobium</taxon>
    </lineage>
</organism>
<dbReference type="SFLD" id="SFLDG01386">
    <property type="entry name" value="main_SPASM_domain-containing"/>
    <property type="match status" value="1"/>
</dbReference>
<dbReference type="InterPro" id="IPR000385">
    <property type="entry name" value="MoaA_NifB_PqqE_Fe-S-bd_CS"/>
</dbReference>
<evidence type="ECO:0000256" key="2">
    <source>
        <dbReference type="ARBA" id="ARBA00022485"/>
    </source>
</evidence>
<evidence type="ECO:0000256" key="1">
    <source>
        <dbReference type="ARBA" id="ARBA00001966"/>
    </source>
</evidence>
<gene>
    <name evidence="8" type="ORF">GTO89_13760</name>
</gene>
<dbReference type="SFLD" id="SFLDS00029">
    <property type="entry name" value="Radical_SAM"/>
    <property type="match status" value="1"/>
</dbReference>
<proteinExistence type="predicted"/>
<dbReference type="GO" id="GO:0016491">
    <property type="term" value="F:oxidoreductase activity"/>
    <property type="evidence" value="ECO:0007669"/>
    <property type="project" value="InterPro"/>
</dbReference>
<comment type="caution">
    <text evidence="8">The sequence shown here is derived from an EMBL/GenBank/DDBJ whole genome shotgun (WGS) entry which is preliminary data.</text>
</comment>
<keyword evidence="2" id="KW-0004">4Fe-4S</keyword>
<dbReference type="InterPro" id="IPR058240">
    <property type="entry name" value="rSAM_sf"/>
</dbReference>
<dbReference type="InterPro" id="IPR023867">
    <property type="entry name" value="Sulphatase_maturase_rSAM"/>
</dbReference>
<dbReference type="AlphaFoldDB" id="A0A845LGJ4"/>